<evidence type="ECO:0000256" key="2">
    <source>
        <dbReference type="ARBA" id="ARBA00022833"/>
    </source>
</evidence>
<protein>
    <submittedName>
        <fullName evidence="3">Baculoviral IAP repeat-containing protein 5.2-A</fullName>
    </submittedName>
</protein>
<reference evidence="3" key="1">
    <citation type="submission" date="2022-07" db="EMBL/GenBank/DDBJ databases">
        <authorList>
            <person name="Trinca V."/>
            <person name="Uliana J.V.C."/>
            <person name="Torres T.T."/>
            <person name="Ward R.J."/>
            <person name="Monesi N."/>
        </authorList>
    </citation>
    <scope>NUCLEOTIDE SEQUENCE</scope>
    <source>
        <strain evidence="3">HSMRA1968</strain>
        <tissue evidence="3">Whole embryos</tissue>
    </source>
</reference>
<comment type="caution">
    <text evidence="3">The sequence shown here is derived from an EMBL/GenBank/DDBJ whole genome shotgun (WGS) entry which is preliminary data.</text>
</comment>
<dbReference type="PANTHER" id="PTHR46771">
    <property type="entry name" value="DETERIN"/>
    <property type="match status" value="1"/>
</dbReference>
<dbReference type="AlphaFoldDB" id="A0A9Q0NFV0"/>
<organism evidence="3 4">
    <name type="scientific">Pseudolycoriella hygida</name>
    <dbReference type="NCBI Taxonomy" id="35572"/>
    <lineage>
        <taxon>Eukaryota</taxon>
        <taxon>Metazoa</taxon>
        <taxon>Ecdysozoa</taxon>
        <taxon>Arthropoda</taxon>
        <taxon>Hexapoda</taxon>
        <taxon>Insecta</taxon>
        <taxon>Pterygota</taxon>
        <taxon>Neoptera</taxon>
        <taxon>Endopterygota</taxon>
        <taxon>Diptera</taxon>
        <taxon>Nematocera</taxon>
        <taxon>Sciaroidea</taxon>
        <taxon>Sciaridae</taxon>
        <taxon>Pseudolycoriella</taxon>
    </lineage>
</organism>
<sequence length="140" mass="16392">MLINNSQCYYLFEEERLDSFKTWVFDDKQACNKFALAAAGFYKCKPGDAKSDDCACFFCGKTLSDWDPVDDPFKEHASHSPQCKFITLGRPQSELKMKELVQLCQLWCENKLNKAMEMENERRQRLFTQMNANIDSKLYK</sequence>
<dbReference type="InterPro" id="IPR051190">
    <property type="entry name" value="Baculoviral_IAP"/>
</dbReference>
<proteinExistence type="predicted"/>
<dbReference type="GO" id="GO:0046872">
    <property type="term" value="F:metal ion binding"/>
    <property type="evidence" value="ECO:0007669"/>
    <property type="project" value="UniProtKB-KW"/>
</dbReference>
<dbReference type="SUPFAM" id="SSF57924">
    <property type="entry name" value="Inhibitor of apoptosis (IAP) repeat"/>
    <property type="match status" value="1"/>
</dbReference>
<dbReference type="Proteomes" id="UP001151699">
    <property type="component" value="Chromosome A"/>
</dbReference>
<accession>A0A9Q0NFV0</accession>
<keyword evidence="2" id="KW-0862">Zinc</keyword>
<name>A0A9Q0NFV0_9DIPT</name>
<dbReference type="Pfam" id="PF00653">
    <property type="entry name" value="BIR"/>
    <property type="match status" value="1"/>
</dbReference>
<dbReference type="PROSITE" id="PS50143">
    <property type="entry name" value="BIR_REPEAT_2"/>
    <property type="match status" value="1"/>
</dbReference>
<evidence type="ECO:0000256" key="1">
    <source>
        <dbReference type="ARBA" id="ARBA00022723"/>
    </source>
</evidence>
<evidence type="ECO:0000313" key="4">
    <source>
        <dbReference type="Proteomes" id="UP001151699"/>
    </source>
</evidence>
<dbReference type="EMBL" id="WJQU01000001">
    <property type="protein sequence ID" value="KAJ6649503.1"/>
    <property type="molecule type" value="Genomic_DNA"/>
</dbReference>
<keyword evidence="1" id="KW-0479">Metal-binding</keyword>
<dbReference type="SMART" id="SM00238">
    <property type="entry name" value="BIR"/>
    <property type="match status" value="1"/>
</dbReference>
<evidence type="ECO:0000313" key="3">
    <source>
        <dbReference type="EMBL" id="KAJ6649503.1"/>
    </source>
</evidence>
<dbReference type="InterPro" id="IPR001370">
    <property type="entry name" value="BIR_rpt"/>
</dbReference>
<dbReference type="OrthoDB" id="2196114at2759"/>
<gene>
    <name evidence="3" type="primary">birc5.2-a</name>
    <name evidence="3" type="ORF">Bhyg_04739</name>
</gene>
<dbReference type="Gene3D" id="1.10.1170.10">
    <property type="entry name" value="Inhibitor Of Apoptosis Protein (2mihbC-IAP-1), Chain A"/>
    <property type="match status" value="1"/>
</dbReference>
<dbReference type="PANTHER" id="PTHR46771:SF5">
    <property type="entry name" value="DETERIN"/>
    <property type="match status" value="1"/>
</dbReference>
<dbReference type="CDD" id="cd00022">
    <property type="entry name" value="BIR"/>
    <property type="match status" value="1"/>
</dbReference>
<keyword evidence="4" id="KW-1185">Reference proteome</keyword>